<evidence type="ECO:0000313" key="2">
    <source>
        <dbReference type="Proteomes" id="UP000231214"/>
    </source>
</evidence>
<dbReference type="EMBL" id="PEZK01000017">
    <property type="protein sequence ID" value="PIU02303.1"/>
    <property type="molecule type" value="Genomic_DNA"/>
</dbReference>
<comment type="caution">
    <text evidence="1">The sequence shown here is derived from an EMBL/GenBank/DDBJ whole genome shotgun (WGS) entry which is preliminary data.</text>
</comment>
<evidence type="ECO:0000313" key="1">
    <source>
        <dbReference type="EMBL" id="PIU02303.1"/>
    </source>
</evidence>
<sequence length="416" mass="46246">MQIVADLHLHSRYSRAVSPLMTISEIARWARKKGLDLVASGDWTHPLWLRELKAGLTEAGEGIFTSGDDFRGPKFILSTEIASIYSQGGKTRRIHNLVLAPSFGVVEKINLALRKCGANLMADGRPIIGLSARDLAELIFSIDKNCLIIPAHIWTPWYSLYGSKSGFDSIKECFGEFSDHIYGIETGLSSDPAMNWRVAELDNRSILSFSDAHSPAKLGREMTIFKIDTPRLEYADIRKAIREQQIKLTVEFYPEEGKYHYTGHRKCAVVQSPLQTKKLGTTCPVCGRPLTVGVMHRVEQLANRPFAINRSGRPNFVKLVPLAEILSEVLSVGVSSQKVINEYERLIKSLGSELAILLRIKPELISRVGGKKLAEAISKVRQGKIVVTPGFDGVFGIVKIWPDQGQPPRPSQESLF</sequence>
<dbReference type="GO" id="GO:0004386">
    <property type="term" value="F:helicase activity"/>
    <property type="evidence" value="ECO:0007669"/>
    <property type="project" value="UniProtKB-KW"/>
</dbReference>
<keyword evidence="1" id="KW-0547">Nucleotide-binding</keyword>
<name>A0A2M6XB75_9BACT</name>
<accession>A0A2M6XB75</accession>
<dbReference type="PANTHER" id="PTHR40084:SF1">
    <property type="entry name" value="PHOSPHOTRANSFERASE"/>
    <property type="match status" value="1"/>
</dbReference>
<dbReference type="Gene3D" id="3.20.20.140">
    <property type="entry name" value="Metal-dependent hydrolases"/>
    <property type="match status" value="1"/>
</dbReference>
<proteinExistence type="predicted"/>
<organism evidence="1 2">
    <name type="scientific">Candidatus Shapirobacteria bacterium CG09_land_8_20_14_0_10_49_15</name>
    <dbReference type="NCBI Taxonomy" id="1974482"/>
    <lineage>
        <taxon>Bacteria</taxon>
        <taxon>Candidatus Shapironibacteriota</taxon>
    </lineage>
</organism>
<keyword evidence="1" id="KW-0347">Helicase</keyword>
<dbReference type="AlphaFoldDB" id="A0A2M6XB75"/>
<protein>
    <submittedName>
        <fullName evidence="1">DNA helicase UvrD</fullName>
    </submittedName>
</protein>
<reference evidence="2" key="1">
    <citation type="submission" date="2017-09" db="EMBL/GenBank/DDBJ databases">
        <title>Depth-based differentiation of microbial function through sediment-hosted aquifers and enrichment of novel symbionts in the deep terrestrial subsurface.</title>
        <authorList>
            <person name="Probst A.J."/>
            <person name="Ladd B."/>
            <person name="Jarett J.K."/>
            <person name="Geller-Mcgrath D.E."/>
            <person name="Sieber C.M.K."/>
            <person name="Emerson J.B."/>
            <person name="Anantharaman K."/>
            <person name="Thomas B.C."/>
            <person name="Malmstrom R."/>
            <person name="Stieglmeier M."/>
            <person name="Klingl A."/>
            <person name="Woyke T."/>
            <person name="Ryan C.M."/>
            <person name="Banfield J.F."/>
        </authorList>
    </citation>
    <scope>NUCLEOTIDE SEQUENCE [LARGE SCALE GENOMIC DNA]</scope>
</reference>
<dbReference type="Proteomes" id="UP000231214">
    <property type="component" value="Unassembled WGS sequence"/>
</dbReference>
<dbReference type="CDD" id="cd19067">
    <property type="entry name" value="PfuEndoQ-like"/>
    <property type="match status" value="1"/>
</dbReference>
<dbReference type="InterPro" id="IPR016195">
    <property type="entry name" value="Pol/histidinol_Pase-like"/>
</dbReference>
<keyword evidence="1" id="KW-0067">ATP-binding</keyword>
<gene>
    <name evidence="1" type="ORF">COT66_00935</name>
</gene>
<dbReference type="PANTHER" id="PTHR40084">
    <property type="entry name" value="PHOSPHOHYDROLASE, PHP FAMILY"/>
    <property type="match status" value="1"/>
</dbReference>
<dbReference type="SUPFAM" id="SSF89550">
    <property type="entry name" value="PHP domain-like"/>
    <property type="match status" value="1"/>
</dbReference>
<keyword evidence="1" id="KW-0378">Hydrolase</keyword>